<proteinExistence type="predicted"/>
<keyword evidence="3" id="KW-1185">Reference proteome</keyword>
<evidence type="ECO:0000256" key="1">
    <source>
        <dbReference type="SAM" id="SignalP"/>
    </source>
</evidence>
<sequence>MHFCAIPPLLFPCTSLLFHHKLDLWVDPCFCSLFCCFSTTIQDQDCSQQWQVSDTDDLGLIRNITAPDNGLHY</sequence>
<dbReference type="RefSeq" id="XP_040664517.1">
    <property type="nucleotide sequence ID" value="XM_040813961.1"/>
</dbReference>
<name>A0A1L9PBB8_ASPVE</name>
<keyword evidence="1" id="KW-0732">Signal</keyword>
<dbReference type="AlphaFoldDB" id="A0A1L9PBB8"/>
<dbReference type="Proteomes" id="UP000184073">
    <property type="component" value="Unassembled WGS sequence"/>
</dbReference>
<dbReference type="GeneID" id="63729472"/>
<protein>
    <submittedName>
        <fullName evidence="2">Uncharacterized protein</fullName>
    </submittedName>
</protein>
<reference evidence="3" key="1">
    <citation type="journal article" date="2017" name="Genome Biol.">
        <title>Comparative genomics reveals high biological diversity and specific adaptations in the industrially and medically important fungal genus Aspergillus.</title>
        <authorList>
            <person name="de Vries R.P."/>
            <person name="Riley R."/>
            <person name="Wiebenga A."/>
            <person name="Aguilar-Osorio G."/>
            <person name="Amillis S."/>
            <person name="Uchima C.A."/>
            <person name="Anderluh G."/>
            <person name="Asadollahi M."/>
            <person name="Askin M."/>
            <person name="Barry K."/>
            <person name="Battaglia E."/>
            <person name="Bayram O."/>
            <person name="Benocci T."/>
            <person name="Braus-Stromeyer S.A."/>
            <person name="Caldana C."/>
            <person name="Canovas D."/>
            <person name="Cerqueira G.C."/>
            <person name="Chen F."/>
            <person name="Chen W."/>
            <person name="Choi C."/>
            <person name="Clum A."/>
            <person name="Dos Santos R.A."/>
            <person name="Damasio A.R."/>
            <person name="Diallinas G."/>
            <person name="Emri T."/>
            <person name="Fekete E."/>
            <person name="Flipphi M."/>
            <person name="Freyberg S."/>
            <person name="Gallo A."/>
            <person name="Gournas C."/>
            <person name="Habgood R."/>
            <person name="Hainaut M."/>
            <person name="Harispe M.L."/>
            <person name="Henrissat B."/>
            <person name="Hilden K.S."/>
            <person name="Hope R."/>
            <person name="Hossain A."/>
            <person name="Karabika E."/>
            <person name="Karaffa L."/>
            <person name="Karanyi Z."/>
            <person name="Krasevec N."/>
            <person name="Kuo A."/>
            <person name="Kusch H."/>
            <person name="LaButti K."/>
            <person name="Lagendijk E.L."/>
            <person name="Lapidus A."/>
            <person name="Levasseur A."/>
            <person name="Lindquist E."/>
            <person name="Lipzen A."/>
            <person name="Logrieco A.F."/>
            <person name="MacCabe A."/>
            <person name="Maekelae M.R."/>
            <person name="Malavazi I."/>
            <person name="Melin P."/>
            <person name="Meyer V."/>
            <person name="Mielnichuk N."/>
            <person name="Miskei M."/>
            <person name="Molnar A.P."/>
            <person name="Mule G."/>
            <person name="Ngan C.Y."/>
            <person name="Orejas M."/>
            <person name="Orosz E."/>
            <person name="Ouedraogo J.P."/>
            <person name="Overkamp K.M."/>
            <person name="Park H.-S."/>
            <person name="Perrone G."/>
            <person name="Piumi F."/>
            <person name="Punt P.J."/>
            <person name="Ram A.F."/>
            <person name="Ramon A."/>
            <person name="Rauscher S."/>
            <person name="Record E."/>
            <person name="Riano-Pachon D.M."/>
            <person name="Robert V."/>
            <person name="Roehrig J."/>
            <person name="Ruller R."/>
            <person name="Salamov A."/>
            <person name="Salih N.S."/>
            <person name="Samson R.A."/>
            <person name="Sandor E."/>
            <person name="Sanguinetti M."/>
            <person name="Schuetze T."/>
            <person name="Sepcic K."/>
            <person name="Shelest E."/>
            <person name="Sherlock G."/>
            <person name="Sophianopoulou V."/>
            <person name="Squina F.M."/>
            <person name="Sun H."/>
            <person name="Susca A."/>
            <person name="Todd R.B."/>
            <person name="Tsang A."/>
            <person name="Unkles S.E."/>
            <person name="van de Wiele N."/>
            <person name="van Rossen-Uffink D."/>
            <person name="Oliveira J.V."/>
            <person name="Vesth T.C."/>
            <person name="Visser J."/>
            <person name="Yu J.-H."/>
            <person name="Zhou M."/>
            <person name="Andersen M.R."/>
            <person name="Archer D.B."/>
            <person name="Baker S.E."/>
            <person name="Benoit I."/>
            <person name="Brakhage A.A."/>
            <person name="Braus G.H."/>
            <person name="Fischer R."/>
            <person name="Frisvad J.C."/>
            <person name="Goldman G.H."/>
            <person name="Houbraken J."/>
            <person name="Oakley B."/>
            <person name="Pocsi I."/>
            <person name="Scazzocchio C."/>
            <person name="Seiboth B."/>
            <person name="vanKuyk P.A."/>
            <person name="Wortman J."/>
            <person name="Dyer P.S."/>
            <person name="Grigoriev I.V."/>
        </authorList>
    </citation>
    <scope>NUCLEOTIDE SEQUENCE [LARGE SCALE GENOMIC DNA]</scope>
    <source>
        <strain evidence="3">CBS 583.65</strain>
    </source>
</reference>
<accession>A0A1L9PBB8</accession>
<dbReference type="EMBL" id="KV878126">
    <property type="protein sequence ID" value="OJI98754.1"/>
    <property type="molecule type" value="Genomic_DNA"/>
</dbReference>
<feature type="signal peptide" evidence="1">
    <location>
        <begin position="1"/>
        <end position="16"/>
    </location>
</feature>
<gene>
    <name evidence="2" type="ORF">ASPVEDRAFT_481929</name>
</gene>
<evidence type="ECO:0000313" key="2">
    <source>
        <dbReference type="EMBL" id="OJI98754.1"/>
    </source>
</evidence>
<dbReference type="VEuPathDB" id="FungiDB:ASPVEDRAFT_481929"/>
<evidence type="ECO:0000313" key="3">
    <source>
        <dbReference type="Proteomes" id="UP000184073"/>
    </source>
</evidence>
<organism evidence="2 3">
    <name type="scientific">Aspergillus versicolor CBS 583.65</name>
    <dbReference type="NCBI Taxonomy" id="1036611"/>
    <lineage>
        <taxon>Eukaryota</taxon>
        <taxon>Fungi</taxon>
        <taxon>Dikarya</taxon>
        <taxon>Ascomycota</taxon>
        <taxon>Pezizomycotina</taxon>
        <taxon>Eurotiomycetes</taxon>
        <taxon>Eurotiomycetidae</taxon>
        <taxon>Eurotiales</taxon>
        <taxon>Aspergillaceae</taxon>
        <taxon>Aspergillus</taxon>
        <taxon>Aspergillus subgen. Nidulantes</taxon>
    </lineage>
</organism>
<feature type="chain" id="PRO_5012566879" evidence="1">
    <location>
        <begin position="17"/>
        <end position="73"/>
    </location>
</feature>